<dbReference type="InterPro" id="IPR000297">
    <property type="entry name" value="PPIase_PpiC"/>
</dbReference>
<keyword evidence="11" id="KW-1185">Reference proteome</keyword>
<dbReference type="SUPFAM" id="SSF109998">
    <property type="entry name" value="Triger factor/SurA peptide-binding domain-like"/>
    <property type="match status" value="1"/>
</dbReference>
<dbReference type="PROSITE" id="PS50198">
    <property type="entry name" value="PPIC_PPIASE_2"/>
    <property type="match status" value="1"/>
</dbReference>
<feature type="chain" id="PRO_5043870444" description="peptidylprolyl isomerase" evidence="8">
    <location>
        <begin position="24"/>
        <end position="260"/>
    </location>
</feature>
<keyword evidence="5" id="KW-0697">Rotamase</keyword>
<evidence type="ECO:0000256" key="7">
    <source>
        <dbReference type="SAM" id="MobiDB-lite"/>
    </source>
</evidence>
<dbReference type="RefSeq" id="WP_075148852.1">
    <property type="nucleotide sequence ID" value="NZ_CP018839.1"/>
</dbReference>
<dbReference type="InterPro" id="IPR027304">
    <property type="entry name" value="Trigger_fact/SurA_dom_sf"/>
</dbReference>
<dbReference type="Gene3D" id="3.10.50.40">
    <property type="match status" value="1"/>
</dbReference>
<dbReference type="AlphaFoldDB" id="A0A1H5XCP9"/>
<keyword evidence="4 8" id="KW-0732">Signal</keyword>
<feature type="compositionally biased region" description="Basic and acidic residues" evidence="7">
    <location>
        <begin position="245"/>
        <end position="260"/>
    </location>
</feature>
<evidence type="ECO:0000256" key="3">
    <source>
        <dbReference type="ARBA" id="ARBA00013194"/>
    </source>
</evidence>
<evidence type="ECO:0000256" key="6">
    <source>
        <dbReference type="ARBA" id="ARBA00023235"/>
    </source>
</evidence>
<organism evidence="10 11">
    <name type="scientific">Thauera chlorobenzoica</name>
    <dbReference type="NCBI Taxonomy" id="96773"/>
    <lineage>
        <taxon>Bacteria</taxon>
        <taxon>Pseudomonadati</taxon>
        <taxon>Pseudomonadota</taxon>
        <taxon>Betaproteobacteria</taxon>
        <taxon>Rhodocyclales</taxon>
        <taxon>Zoogloeaceae</taxon>
        <taxon>Thauera</taxon>
    </lineage>
</organism>
<sequence>MKLFPSRLAVTLLAGFLAWPALAADPVAKVNGVAIPASRAETMLAEQRAQGTPDSAELNEAVREELIRREILGQAATGKGLDKKAEVQAQMDMARQAILIRAYLQEYVRANPVSDAELKAEYETIKARLGSKEYKPRHVLVETETAAKAIIARLQNGTPFEEVAKESLDPGSKDRGGELGWSNPGMFVKPFSDAMVKLEKGKYTATPVKSDFGYHVIQLDDMRDVQPPPLDEVKPQLQQRLQQQKVEKHIQSLREKAKVE</sequence>
<keyword evidence="6 10" id="KW-0413">Isomerase</keyword>
<dbReference type="InterPro" id="IPR050245">
    <property type="entry name" value="PrsA_foldase"/>
</dbReference>
<dbReference type="KEGG" id="tcl:Tchl_2674"/>
<dbReference type="EMBL" id="CP018839">
    <property type="protein sequence ID" value="APR05500.1"/>
    <property type="molecule type" value="Genomic_DNA"/>
</dbReference>
<dbReference type="Proteomes" id="UP000185739">
    <property type="component" value="Chromosome"/>
</dbReference>
<dbReference type="STRING" id="96773.Tchl_2674"/>
<reference evidence="10 11" key="1">
    <citation type="submission" date="2016-12" db="EMBL/GenBank/DDBJ databases">
        <title>Complete genome sequence of Thauera chlorobenzoica, a Betaproteobacterium degrading haloaromatics anaerobically to CO2 and halides.</title>
        <authorList>
            <person name="Goris T."/>
            <person name="Mergelsberg M."/>
            <person name="Boll M."/>
        </authorList>
    </citation>
    <scope>NUCLEOTIDE SEQUENCE [LARGE SCALE GENOMIC DNA]</scope>
    <source>
        <strain evidence="10 11">3CB1</strain>
    </source>
</reference>
<comment type="catalytic activity">
    <reaction evidence="1">
        <text>[protein]-peptidylproline (omega=180) = [protein]-peptidylproline (omega=0)</text>
        <dbReference type="Rhea" id="RHEA:16237"/>
        <dbReference type="Rhea" id="RHEA-COMP:10747"/>
        <dbReference type="Rhea" id="RHEA-COMP:10748"/>
        <dbReference type="ChEBI" id="CHEBI:83833"/>
        <dbReference type="ChEBI" id="CHEBI:83834"/>
        <dbReference type="EC" id="5.2.1.8"/>
    </reaction>
</comment>
<feature type="region of interest" description="Disordered" evidence="7">
    <location>
        <begin position="223"/>
        <end position="260"/>
    </location>
</feature>
<evidence type="ECO:0000313" key="10">
    <source>
        <dbReference type="EMBL" id="APR05500.1"/>
    </source>
</evidence>
<evidence type="ECO:0000256" key="5">
    <source>
        <dbReference type="ARBA" id="ARBA00023110"/>
    </source>
</evidence>
<dbReference type="SUPFAM" id="SSF54534">
    <property type="entry name" value="FKBP-like"/>
    <property type="match status" value="1"/>
</dbReference>
<proteinExistence type="inferred from homology"/>
<dbReference type="PANTHER" id="PTHR47245">
    <property type="entry name" value="PEPTIDYLPROLYL ISOMERASE"/>
    <property type="match status" value="1"/>
</dbReference>
<dbReference type="OrthoDB" id="14196at2"/>
<dbReference type="PANTHER" id="PTHR47245:SF1">
    <property type="entry name" value="FOLDASE PROTEIN PRSA"/>
    <property type="match status" value="1"/>
</dbReference>
<evidence type="ECO:0000313" key="11">
    <source>
        <dbReference type="Proteomes" id="UP000185739"/>
    </source>
</evidence>
<dbReference type="InterPro" id="IPR046357">
    <property type="entry name" value="PPIase_dom_sf"/>
</dbReference>
<comment type="similarity">
    <text evidence="2">Belongs to the PpiC/parvulin rotamase family.</text>
</comment>
<dbReference type="Pfam" id="PF13616">
    <property type="entry name" value="Rotamase_3"/>
    <property type="match status" value="1"/>
</dbReference>
<protein>
    <recommendedName>
        <fullName evidence="3">peptidylprolyl isomerase</fullName>
        <ecNumber evidence="3">5.2.1.8</ecNumber>
    </recommendedName>
</protein>
<evidence type="ECO:0000259" key="9">
    <source>
        <dbReference type="PROSITE" id="PS50198"/>
    </source>
</evidence>
<evidence type="ECO:0000256" key="2">
    <source>
        <dbReference type="ARBA" id="ARBA00007656"/>
    </source>
</evidence>
<evidence type="ECO:0000256" key="8">
    <source>
        <dbReference type="SAM" id="SignalP"/>
    </source>
</evidence>
<gene>
    <name evidence="10" type="ORF">Tchl_2674</name>
</gene>
<name>A0A1H5XCP9_9RHOO</name>
<accession>A0A1H5XCP9</accession>
<feature type="signal peptide" evidence="8">
    <location>
        <begin position="1"/>
        <end position="23"/>
    </location>
</feature>
<feature type="domain" description="PpiC" evidence="9">
    <location>
        <begin position="131"/>
        <end position="221"/>
    </location>
</feature>
<dbReference type="GO" id="GO:0003755">
    <property type="term" value="F:peptidyl-prolyl cis-trans isomerase activity"/>
    <property type="evidence" value="ECO:0007669"/>
    <property type="project" value="UniProtKB-KW"/>
</dbReference>
<evidence type="ECO:0000256" key="4">
    <source>
        <dbReference type="ARBA" id="ARBA00022729"/>
    </source>
</evidence>
<dbReference type="EC" id="5.2.1.8" evidence="3"/>
<evidence type="ECO:0000256" key="1">
    <source>
        <dbReference type="ARBA" id="ARBA00000971"/>
    </source>
</evidence>